<dbReference type="RefSeq" id="WP_344097476.1">
    <property type="nucleotide sequence ID" value="NZ_BAAAOG010000013.1"/>
</dbReference>
<protein>
    <submittedName>
        <fullName evidence="1">Uncharacterized protein</fullName>
    </submittedName>
</protein>
<dbReference type="Proteomes" id="UP001499933">
    <property type="component" value="Unassembled WGS sequence"/>
</dbReference>
<organism evidence="1 2">
    <name type="scientific">Microbacterium deminutum</name>
    <dbReference type="NCBI Taxonomy" id="344164"/>
    <lineage>
        <taxon>Bacteria</taxon>
        <taxon>Bacillati</taxon>
        <taxon>Actinomycetota</taxon>
        <taxon>Actinomycetes</taxon>
        <taxon>Micrococcales</taxon>
        <taxon>Microbacteriaceae</taxon>
        <taxon>Microbacterium</taxon>
    </lineage>
</organism>
<reference evidence="2" key="1">
    <citation type="journal article" date="2019" name="Int. J. Syst. Evol. Microbiol.">
        <title>The Global Catalogue of Microorganisms (GCM) 10K type strain sequencing project: providing services to taxonomists for standard genome sequencing and annotation.</title>
        <authorList>
            <consortium name="The Broad Institute Genomics Platform"/>
            <consortium name="The Broad Institute Genome Sequencing Center for Infectious Disease"/>
            <person name="Wu L."/>
            <person name="Ma J."/>
        </authorList>
    </citation>
    <scope>NUCLEOTIDE SEQUENCE [LARGE SCALE GENOMIC DNA]</scope>
    <source>
        <strain evidence="2">JCM 14901</strain>
    </source>
</reference>
<dbReference type="EMBL" id="BAAAOG010000013">
    <property type="protein sequence ID" value="GAA1970202.1"/>
    <property type="molecule type" value="Genomic_DNA"/>
</dbReference>
<name>A0ABP5CZX4_9MICO</name>
<evidence type="ECO:0000313" key="2">
    <source>
        <dbReference type="Proteomes" id="UP001499933"/>
    </source>
</evidence>
<accession>A0ABP5CZX4</accession>
<gene>
    <name evidence="1" type="ORF">GCM10009776_36580</name>
</gene>
<keyword evidence="2" id="KW-1185">Reference proteome</keyword>
<evidence type="ECO:0000313" key="1">
    <source>
        <dbReference type="EMBL" id="GAA1970202.1"/>
    </source>
</evidence>
<sequence length="630" mass="69376">MPENRSELDPARVLCLIESIAKETCRTSRAVRRHGAQVDRIAAAIEQLVELQRSANPAAALELDRLAQLRAKLEDCCGSADSGADESEECNCLCHEGAGDGFSHDGSEDGWSVKSRATVSLVDVPERHRPWKPVDRPHHEDDESLVPIGYGSHFGRLEPTHQTPAPVNFRSGQGPVPGSQGPVVFGKFTEDLIAGTWPPDCSGAKAGDVVLASGNLWLKLSVDGGVSFTTLDWTALFDEDEVYGGWAGDQVIIYVPSIDCFVLYVQSYKTKTSPRTNENVVKIALASPSDLKTYKGGKPAWWRQWDFTPDTFGLAGAWMDFPDLSYGSKHLHVNTNVFAGKQGKLFFELPLADMAAGRGLSFLYAFIDTSTRPIIGSPTQNIAGDLNHWAQHIDNSTMRIYRSDANEDRYSWRDRKIANWPLISGGNIVEAAKDWTDWISEDHRIIGAARQGNILWFAWAAGQGTGRTDGKGFSFTRAHIQIAKFDTSQNFKLVEQTQVWNADYAFAYPSLTTNSDDEVGISLAWGGPTSYGSHAVGILGDFVVWFGDASDLTSLRQQQDDTGKPLTNPDGTPLMYSRFGDYVHVRLAHPNARWFSGFGYAANKDASGSETLDSIYVEFGRELPFRPDLH</sequence>
<proteinExistence type="predicted"/>
<comment type="caution">
    <text evidence="1">The sequence shown here is derived from an EMBL/GenBank/DDBJ whole genome shotgun (WGS) entry which is preliminary data.</text>
</comment>